<proteinExistence type="inferred from homology"/>
<evidence type="ECO:0000256" key="1">
    <source>
        <dbReference type="ARBA" id="ARBA00009981"/>
    </source>
</evidence>
<evidence type="ECO:0000313" key="3">
    <source>
        <dbReference type="Proteomes" id="UP001156682"/>
    </source>
</evidence>
<comment type="similarity">
    <text evidence="1">Belongs to the phD/YefM antitoxin family.</text>
</comment>
<gene>
    <name evidence="2" type="ORF">GCM10007878_18650</name>
</gene>
<protein>
    <submittedName>
        <fullName evidence="2">Uncharacterized protein</fullName>
    </submittedName>
</protein>
<dbReference type="EMBL" id="BSOR01000031">
    <property type="protein sequence ID" value="GLR64427.1"/>
    <property type="molecule type" value="Genomic_DNA"/>
</dbReference>
<reference evidence="3" key="1">
    <citation type="journal article" date="2019" name="Int. J. Syst. Evol. Microbiol.">
        <title>The Global Catalogue of Microorganisms (GCM) 10K type strain sequencing project: providing services to taxonomists for standard genome sequencing and annotation.</title>
        <authorList>
            <consortium name="The Broad Institute Genomics Platform"/>
            <consortium name="The Broad Institute Genome Sequencing Center for Infectious Disease"/>
            <person name="Wu L."/>
            <person name="Ma J."/>
        </authorList>
    </citation>
    <scope>NUCLEOTIDE SEQUENCE [LARGE SCALE GENOMIC DNA]</scope>
    <source>
        <strain evidence="3">NBRC 100033</strain>
    </source>
</reference>
<dbReference type="InterPro" id="IPR036165">
    <property type="entry name" value="YefM-like_sf"/>
</dbReference>
<dbReference type="Proteomes" id="UP001156682">
    <property type="component" value="Unassembled WGS sequence"/>
</dbReference>
<accession>A0ABQ5ZYG7</accession>
<name>A0ABQ5ZYG7_9GAMM</name>
<keyword evidence="3" id="KW-1185">Reference proteome</keyword>
<organism evidence="2 3">
    <name type="scientific">Marinospirillum insulare</name>
    <dbReference type="NCBI Taxonomy" id="217169"/>
    <lineage>
        <taxon>Bacteria</taxon>
        <taxon>Pseudomonadati</taxon>
        <taxon>Pseudomonadota</taxon>
        <taxon>Gammaproteobacteria</taxon>
        <taxon>Oceanospirillales</taxon>
        <taxon>Oceanospirillaceae</taxon>
        <taxon>Marinospirillum</taxon>
    </lineage>
</organism>
<evidence type="ECO:0000313" key="2">
    <source>
        <dbReference type="EMBL" id="GLR64427.1"/>
    </source>
</evidence>
<dbReference type="Gene3D" id="3.40.1620.10">
    <property type="entry name" value="YefM-like domain"/>
    <property type="match status" value="1"/>
</dbReference>
<sequence length="68" mass="7583">MKGFQQTYIDIFGNPALKLAKYISLKRCAFMSIEIVNMHEAKTNLSKLVEHISRQGGSFIIAKAGNPL</sequence>
<dbReference type="SUPFAM" id="SSF143120">
    <property type="entry name" value="YefM-like"/>
    <property type="match status" value="1"/>
</dbReference>
<comment type="caution">
    <text evidence="2">The sequence shown here is derived from an EMBL/GenBank/DDBJ whole genome shotgun (WGS) entry which is preliminary data.</text>
</comment>